<dbReference type="Gene3D" id="3.60.20.10">
    <property type="entry name" value="Glutamine Phosphoribosylpyrophosphate, subunit 1, domain 1"/>
    <property type="match status" value="1"/>
</dbReference>
<dbReference type="Proteomes" id="UP000034350">
    <property type="component" value="Unassembled WGS sequence"/>
</dbReference>
<dbReference type="PANTHER" id="PTHR32194">
    <property type="entry name" value="METALLOPROTEASE TLDD"/>
    <property type="match status" value="1"/>
</dbReference>
<dbReference type="PROSITE" id="PS00854">
    <property type="entry name" value="PROTEASOME_BETA_1"/>
    <property type="match status" value="1"/>
</dbReference>
<dbReference type="EMBL" id="JPQZ01000089">
    <property type="protein sequence ID" value="KKO74278.1"/>
    <property type="molecule type" value="Genomic_DNA"/>
</dbReference>
<dbReference type="VEuPathDB" id="MicrosporidiaDB:NCER_101331"/>
<keyword evidence="1 4" id="KW-0963">Cytoplasm</keyword>
<keyword evidence="6" id="KW-1185">Reference proteome</keyword>
<dbReference type="InterPro" id="IPR016050">
    <property type="entry name" value="Proteasome_bsu_CS"/>
</dbReference>
<sequence length="193" mass="22021">MESSIALKGKDFVIIGTDASIKNSYLVLKRDENKFINVNDRVIFTYLGDQGDAFRTASFVKEKLIYEEIQNNVEITPKVTANIIQKSIYRSLRSRPIENYFLIGGLTDNGPELYSVDVYGSMYENNFMAVGIATYFCYGVLDKEYTEDINKDKAIEVLYKCFDVLKERCSVDISNIDIRIISKEGVEVINKVL</sequence>
<comment type="caution">
    <text evidence="5">The sequence shown here is derived from an EMBL/GenBank/DDBJ whole genome shotgun (WGS) entry which is preliminary data.</text>
</comment>
<comment type="subunit">
    <text evidence="3">The 26S proteasome consists of a 20S proteasome core and two 19S regulatory subunits. The 20S proteasome core is composed of 28 subunits that are arranged in four stacked rings, resulting in a barrel-shaped structure. The two end rings are each formed by seven alpha subunits, and the two central rings are each formed by seven beta subunits. The catalytic chamber with the active sites is on the inside of the barrel.</text>
</comment>
<proteinExistence type="inferred from homology"/>
<evidence type="ECO:0000256" key="4">
    <source>
        <dbReference type="RuleBase" id="RU004203"/>
    </source>
</evidence>
<dbReference type="OrthoDB" id="268428at2759"/>
<dbReference type="VEuPathDB" id="MicrosporidiaDB:G9O61_00g019720"/>
<dbReference type="AlphaFoldDB" id="A0A0F9WMI3"/>
<dbReference type="OMA" id="MKRDHDK"/>
<dbReference type="SUPFAM" id="SSF56235">
    <property type="entry name" value="N-terminal nucleophile aminohydrolases (Ntn hydrolases)"/>
    <property type="match status" value="1"/>
</dbReference>
<evidence type="ECO:0000256" key="2">
    <source>
        <dbReference type="ARBA" id="ARBA00022942"/>
    </source>
</evidence>
<dbReference type="InterPro" id="IPR029055">
    <property type="entry name" value="Ntn_hydrolases_N"/>
</dbReference>
<dbReference type="InterPro" id="IPR023333">
    <property type="entry name" value="Proteasome_suB-type"/>
</dbReference>
<comment type="function">
    <text evidence="4">Component of the proteasome, a multicatalytic proteinase complex which is characterized by its ability to cleave peptides with Arg, Phe, Tyr, Leu, and Glu adjacent to the leaving group at neutral or slightly basic pH. The proteasome has an ATP-dependent proteolytic activity.</text>
</comment>
<comment type="similarity">
    <text evidence="4">Belongs to the peptidase T1B family.</text>
</comment>
<dbReference type="VEuPathDB" id="MicrosporidiaDB:G9O61_00g021670"/>
<reference evidence="5 6" key="1">
    <citation type="journal article" date="2015" name="Environ. Microbiol.">
        <title>Genome analyses suggest the presence of polyploidy and recent human-driven expansions in eight global populations of the honeybee pathogen Nosema ceranae.</title>
        <authorList>
            <person name="Pelin A."/>
            <person name="Selman M."/>
            <person name="Aris-Brosou S."/>
            <person name="Farinelli L."/>
            <person name="Corradi N."/>
        </authorList>
    </citation>
    <scope>NUCLEOTIDE SEQUENCE [LARGE SCALE GENOMIC DNA]</scope>
    <source>
        <strain evidence="5 6">PA08 1199</strain>
    </source>
</reference>
<keyword evidence="2 4" id="KW-0647">Proteasome</keyword>
<comment type="subunit">
    <text evidence="4">Component of the proteasome complex.</text>
</comment>
<accession>A0A0F9WMI3</accession>
<protein>
    <recommendedName>
        <fullName evidence="4">Proteasome subunit beta</fullName>
    </recommendedName>
</protein>
<dbReference type="GeneID" id="36321532"/>
<name>A0A0F9WMI3_9MICR</name>
<gene>
    <name evidence="5" type="ORF">AAJ76_900004661</name>
</gene>
<dbReference type="VEuPathDB" id="MicrosporidiaDB:AAJ76_900004661"/>
<keyword evidence="4" id="KW-0539">Nucleus</keyword>
<evidence type="ECO:0000256" key="1">
    <source>
        <dbReference type="ARBA" id="ARBA00022490"/>
    </source>
</evidence>
<dbReference type="GO" id="GO:0051603">
    <property type="term" value="P:proteolysis involved in protein catabolic process"/>
    <property type="evidence" value="ECO:0007669"/>
    <property type="project" value="InterPro"/>
</dbReference>
<dbReference type="GO" id="GO:0005634">
    <property type="term" value="C:nucleus"/>
    <property type="evidence" value="ECO:0007669"/>
    <property type="project" value="UniProtKB-SubCell"/>
</dbReference>
<comment type="subcellular location">
    <subcellularLocation>
        <location evidence="4">Cytoplasm</location>
    </subcellularLocation>
    <subcellularLocation>
        <location evidence="4">Nucleus</location>
    </subcellularLocation>
</comment>
<dbReference type="PROSITE" id="PS51476">
    <property type="entry name" value="PROTEASOME_BETA_2"/>
    <property type="match status" value="1"/>
</dbReference>
<dbReference type="InterPro" id="IPR001353">
    <property type="entry name" value="Proteasome_sua/b"/>
</dbReference>
<evidence type="ECO:0000256" key="3">
    <source>
        <dbReference type="ARBA" id="ARBA00026071"/>
    </source>
</evidence>
<dbReference type="GO" id="GO:0019774">
    <property type="term" value="C:proteasome core complex, beta-subunit complex"/>
    <property type="evidence" value="ECO:0007669"/>
    <property type="project" value="UniProtKB-ARBA"/>
</dbReference>
<dbReference type="Pfam" id="PF00227">
    <property type="entry name" value="Proteasome"/>
    <property type="match status" value="1"/>
</dbReference>
<dbReference type="PANTHER" id="PTHR32194:SF2">
    <property type="entry name" value="PROTEASOME SUBUNIT BETA TYPE-1"/>
    <property type="match status" value="1"/>
</dbReference>
<dbReference type="RefSeq" id="XP_024330020.1">
    <property type="nucleotide sequence ID" value="XM_024476577.1"/>
</dbReference>
<evidence type="ECO:0000313" key="5">
    <source>
        <dbReference type="EMBL" id="KKO74278.1"/>
    </source>
</evidence>
<dbReference type="GO" id="GO:0005737">
    <property type="term" value="C:cytoplasm"/>
    <property type="evidence" value="ECO:0007669"/>
    <property type="project" value="UniProtKB-SubCell"/>
</dbReference>
<evidence type="ECO:0000313" key="6">
    <source>
        <dbReference type="Proteomes" id="UP000034350"/>
    </source>
</evidence>
<organism evidence="5 6">
    <name type="scientific">Vairimorpha ceranae</name>
    <dbReference type="NCBI Taxonomy" id="40302"/>
    <lineage>
        <taxon>Eukaryota</taxon>
        <taxon>Fungi</taxon>
        <taxon>Fungi incertae sedis</taxon>
        <taxon>Microsporidia</taxon>
        <taxon>Nosematidae</taxon>
        <taxon>Vairimorpha</taxon>
    </lineage>
</organism>